<keyword evidence="3" id="KW-0378">Hydrolase</keyword>
<dbReference type="eggNOG" id="COG3608">
    <property type="taxonomic scope" value="Bacteria"/>
</dbReference>
<gene>
    <name evidence="6" type="ORF">NA2_14102</name>
</gene>
<dbReference type="GO" id="GO:0016811">
    <property type="term" value="F:hydrolase activity, acting on carbon-nitrogen (but not peptide) bonds, in linear amides"/>
    <property type="evidence" value="ECO:0007669"/>
    <property type="project" value="InterPro"/>
</dbReference>
<dbReference type="GO" id="GO:0046872">
    <property type="term" value="F:metal ion binding"/>
    <property type="evidence" value="ECO:0007669"/>
    <property type="project" value="UniProtKB-KW"/>
</dbReference>
<proteinExistence type="predicted"/>
<dbReference type="Pfam" id="PF24827">
    <property type="entry name" value="AstE_AspA_cat"/>
    <property type="match status" value="1"/>
</dbReference>
<dbReference type="EMBL" id="AMRM01000015">
    <property type="protein sequence ID" value="EKF18290.1"/>
    <property type="molecule type" value="Genomic_DNA"/>
</dbReference>
<reference evidence="6 7" key="1">
    <citation type="journal article" date="2012" name="J. Bacteriol.">
        <title>Genome Sequence of Nitratireductor pacificus Type Strain pht-3B.</title>
        <authorList>
            <person name="Lai Q."/>
            <person name="Li G."/>
            <person name="Shao Z."/>
        </authorList>
    </citation>
    <scope>NUCLEOTIDE SEQUENCE [LARGE SCALE GENOMIC DNA]</scope>
    <source>
        <strain evidence="7">pht-3B</strain>
    </source>
</reference>
<accession>K2MBN9</accession>
<dbReference type="GO" id="GO:0016788">
    <property type="term" value="F:hydrolase activity, acting on ester bonds"/>
    <property type="evidence" value="ECO:0007669"/>
    <property type="project" value="InterPro"/>
</dbReference>
<comment type="cofactor">
    <cofactor evidence="1">
        <name>Zn(2+)</name>
        <dbReference type="ChEBI" id="CHEBI:29105"/>
    </cofactor>
</comment>
<evidence type="ECO:0000256" key="1">
    <source>
        <dbReference type="ARBA" id="ARBA00001947"/>
    </source>
</evidence>
<name>K2MBN9_9HYPH</name>
<sequence length="342" mass="35740">MRAAPPAAGPARLDVELDRPGRHLGSLFVPHSHNRSAYGRINVPVVVLNGSPGPTLLCTAGVHGDEYEGQIALSRLARAIHPDRLSGRLILVPVVNPAASAAATRTSPIDGVNLARSFPGRADGSPSEQVAEGVTRLLLPLADCLVDLHSGGKTLDYLPCAFGRLPGDRPLAEKTLDLMLAFAAPHTVVMRSPEASGTMVSTALERGIPAMATELGGGGGVTPRTLAVAERGLMNVLAHLGLMERPGSKPADTRLMGVEPGGFLRAPGSGFFEPLHTLGAAVQAGEAAGFLWDLERPDRELEALAMPDDGLLVCRRVPAGCAQADVLLHLAKDVTRNELLGR</sequence>
<dbReference type="InterPro" id="IPR055438">
    <property type="entry name" value="AstE_AspA_cat"/>
</dbReference>
<dbReference type="InterPro" id="IPR053138">
    <property type="entry name" value="N-alpha-Ac-DABA_deacetylase"/>
</dbReference>
<dbReference type="InterPro" id="IPR043795">
    <property type="entry name" value="N-alpha-Ac-DABA-like"/>
</dbReference>
<evidence type="ECO:0000256" key="3">
    <source>
        <dbReference type="ARBA" id="ARBA00022801"/>
    </source>
</evidence>
<evidence type="ECO:0000256" key="4">
    <source>
        <dbReference type="ARBA" id="ARBA00022833"/>
    </source>
</evidence>
<keyword evidence="7" id="KW-1185">Reference proteome</keyword>
<dbReference type="AlphaFoldDB" id="K2MBN9"/>
<dbReference type="STRING" id="391937.NA2_14102"/>
<evidence type="ECO:0000259" key="5">
    <source>
        <dbReference type="Pfam" id="PF24827"/>
    </source>
</evidence>
<dbReference type="PANTHER" id="PTHR37326">
    <property type="entry name" value="BLL3975 PROTEIN"/>
    <property type="match status" value="1"/>
</dbReference>
<evidence type="ECO:0000313" key="7">
    <source>
        <dbReference type="Proteomes" id="UP000006786"/>
    </source>
</evidence>
<evidence type="ECO:0000256" key="2">
    <source>
        <dbReference type="ARBA" id="ARBA00022723"/>
    </source>
</evidence>
<protein>
    <submittedName>
        <fullName evidence="6">Ectoine utilization protein EutE</fullName>
    </submittedName>
</protein>
<dbReference type="PATRIC" id="fig|391937.3.peg.2895"/>
<keyword evidence="2" id="KW-0479">Metal-binding</keyword>
<keyword evidence="4" id="KW-0862">Zinc</keyword>
<evidence type="ECO:0000313" key="6">
    <source>
        <dbReference type="EMBL" id="EKF18290.1"/>
    </source>
</evidence>
<dbReference type="PANTHER" id="PTHR37326:SF1">
    <property type="entry name" value="BLL3975 PROTEIN"/>
    <property type="match status" value="1"/>
</dbReference>
<dbReference type="PIRSF" id="PIRSF039012">
    <property type="entry name" value="ASP"/>
    <property type="match status" value="1"/>
</dbReference>
<comment type="caution">
    <text evidence="6">The sequence shown here is derived from an EMBL/GenBank/DDBJ whole genome shotgun (WGS) entry which is preliminary data.</text>
</comment>
<dbReference type="Proteomes" id="UP000006786">
    <property type="component" value="Unassembled WGS sequence"/>
</dbReference>
<dbReference type="CDD" id="cd06252">
    <property type="entry name" value="M14_ASTE_ASPA-like"/>
    <property type="match status" value="1"/>
</dbReference>
<dbReference type="Gene3D" id="3.40.630.10">
    <property type="entry name" value="Zn peptidases"/>
    <property type="match status" value="1"/>
</dbReference>
<dbReference type="SUPFAM" id="SSF53187">
    <property type="entry name" value="Zn-dependent exopeptidases"/>
    <property type="match status" value="1"/>
</dbReference>
<feature type="domain" description="Succinylglutamate desuccinylase/Aspartoacylase catalytic" evidence="5">
    <location>
        <begin position="52"/>
        <end position="240"/>
    </location>
</feature>
<organism evidence="6 7">
    <name type="scientific">Nitratireductor pacificus pht-3B</name>
    <dbReference type="NCBI Taxonomy" id="391937"/>
    <lineage>
        <taxon>Bacteria</taxon>
        <taxon>Pseudomonadati</taxon>
        <taxon>Pseudomonadota</taxon>
        <taxon>Alphaproteobacteria</taxon>
        <taxon>Hyphomicrobiales</taxon>
        <taxon>Phyllobacteriaceae</taxon>
        <taxon>Nitratireductor</taxon>
    </lineage>
</organism>